<dbReference type="HOGENOM" id="CLU_2936566_0_0_10"/>
<evidence type="ECO:0000256" key="1">
    <source>
        <dbReference type="SAM" id="Phobius"/>
    </source>
</evidence>
<evidence type="ECO:0000313" key="2">
    <source>
        <dbReference type="EMBL" id="CDN31185.1"/>
    </source>
</evidence>
<dbReference type="STRING" id="1433126.BN938_1089"/>
<name>A0A060R7H0_9BACT</name>
<reference evidence="2 3" key="1">
    <citation type="journal article" date="2015" name="Genome Announc.">
        <title>Complete Genome Sequence of the Novel Leech Symbiont Mucinivorans hirudinis M3T.</title>
        <authorList>
            <person name="Nelson M.C."/>
            <person name="Bomar L."/>
            <person name="Graf J."/>
        </authorList>
    </citation>
    <scope>NUCLEOTIDE SEQUENCE [LARGE SCALE GENOMIC DNA]</scope>
    <source>
        <strain evidence="3">M3</strain>
    </source>
</reference>
<gene>
    <name evidence="2" type="ORF">BN938_1089</name>
</gene>
<dbReference type="EMBL" id="HG934468">
    <property type="protein sequence ID" value="CDN31185.1"/>
    <property type="molecule type" value="Genomic_DNA"/>
</dbReference>
<dbReference type="Proteomes" id="UP000027616">
    <property type="component" value="Chromosome I"/>
</dbReference>
<organism evidence="2 3">
    <name type="scientific">Mucinivorans hirudinis</name>
    <dbReference type="NCBI Taxonomy" id="1433126"/>
    <lineage>
        <taxon>Bacteria</taxon>
        <taxon>Pseudomonadati</taxon>
        <taxon>Bacteroidota</taxon>
        <taxon>Bacteroidia</taxon>
        <taxon>Bacteroidales</taxon>
        <taxon>Rikenellaceae</taxon>
        <taxon>Mucinivorans</taxon>
    </lineage>
</organism>
<keyword evidence="1" id="KW-0472">Membrane</keyword>
<keyword evidence="3" id="KW-1185">Reference proteome</keyword>
<keyword evidence="1" id="KW-1133">Transmembrane helix</keyword>
<dbReference type="AlphaFoldDB" id="A0A060R7H0"/>
<keyword evidence="1" id="KW-0812">Transmembrane</keyword>
<evidence type="ECO:0000313" key="3">
    <source>
        <dbReference type="Proteomes" id="UP000027616"/>
    </source>
</evidence>
<protein>
    <submittedName>
        <fullName evidence="2">Uncharacterized protein</fullName>
    </submittedName>
</protein>
<proteinExistence type="predicted"/>
<sequence length="60" mass="6754">MGAPLNAENSFPIAVLILMALMFIAPIITRGYDKRTLAIQYVLMMAIILMELSYILLFGY</sequence>
<dbReference type="KEGG" id="rbc:BN938_1089"/>
<feature type="transmembrane region" description="Helical" evidence="1">
    <location>
        <begin position="12"/>
        <end position="29"/>
    </location>
</feature>
<accession>A0A060R7H0</accession>
<feature type="transmembrane region" description="Helical" evidence="1">
    <location>
        <begin position="41"/>
        <end position="59"/>
    </location>
</feature>